<dbReference type="SUPFAM" id="SSF46785">
    <property type="entry name" value="Winged helix' DNA-binding domain"/>
    <property type="match status" value="1"/>
</dbReference>
<organism evidence="2 3">
    <name type="scientific">Archaeoglobus veneficus (strain DSM 11195 / SNP6)</name>
    <dbReference type="NCBI Taxonomy" id="693661"/>
    <lineage>
        <taxon>Archaea</taxon>
        <taxon>Methanobacteriati</taxon>
        <taxon>Methanobacteriota</taxon>
        <taxon>Archaeoglobi</taxon>
        <taxon>Archaeoglobales</taxon>
        <taxon>Archaeoglobaceae</taxon>
        <taxon>Archaeoglobus</taxon>
    </lineage>
</organism>
<gene>
    <name evidence="2" type="ordered locus">Arcve_1167</name>
</gene>
<dbReference type="STRING" id="693661.Arcve_1167"/>
<evidence type="ECO:0000313" key="3">
    <source>
        <dbReference type="Proteomes" id="UP000008136"/>
    </source>
</evidence>
<dbReference type="eggNOG" id="arCOG01055">
    <property type="taxonomic scope" value="Archaea"/>
</dbReference>
<reference evidence="2 3" key="1">
    <citation type="submission" date="2011-03" db="EMBL/GenBank/DDBJ databases">
        <title>The complete genome of Archaeoglobus veneficus SNP6.</title>
        <authorList>
            <consortium name="US DOE Joint Genome Institute (JGI-PGF)"/>
            <person name="Lucas S."/>
            <person name="Copeland A."/>
            <person name="Lapidus A."/>
            <person name="Bruce D."/>
            <person name="Goodwin L."/>
            <person name="Pitluck S."/>
            <person name="Kyrpides N."/>
            <person name="Mavromatis K."/>
            <person name="Pagani I."/>
            <person name="Ivanova N."/>
            <person name="Mikhailova N."/>
            <person name="Lu M."/>
            <person name="Detter J.C."/>
            <person name="Tapia R."/>
            <person name="Han C."/>
            <person name="Land M."/>
            <person name="Hauser L."/>
            <person name="Markowitz V."/>
            <person name="Cheng J.-F."/>
            <person name="Hugenholtz P."/>
            <person name="Woyke T."/>
            <person name="Wu D."/>
            <person name="Spring S."/>
            <person name="Brambilla E."/>
            <person name="Klenk H.-P."/>
            <person name="Eisen J.A."/>
        </authorList>
    </citation>
    <scope>NUCLEOTIDE SEQUENCE [LARGE SCALE GENOMIC DNA]</scope>
    <source>
        <strain>SNP6</strain>
    </source>
</reference>
<evidence type="ECO:0000259" key="1">
    <source>
        <dbReference type="Pfam" id="PF14947"/>
    </source>
</evidence>
<name>F2KMH8_ARCVS</name>
<dbReference type="OrthoDB" id="140255at2157"/>
<proteinExistence type="predicted"/>
<feature type="domain" description="ArnR1-like winged helix-turn-helix" evidence="1">
    <location>
        <begin position="2"/>
        <end position="80"/>
    </location>
</feature>
<dbReference type="Gene3D" id="1.10.10.10">
    <property type="entry name" value="Winged helix-like DNA-binding domain superfamily/Winged helix DNA-binding domain"/>
    <property type="match status" value="1"/>
</dbReference>
<dbReference type="Pfam" id="PF14947">
    <property type="entry name" value="HTH_45"/>
    <property type="match status" value="1"/>
</dbReference>
<keyword evidence="3" id="KW-1185">Reference proteome</keyword>
<accession>F2KMH8</accession>
<sequence length="83" mass="9234">MRRTRLDIIMDILSLTLNGGANKTKIVYGANLNFKIAGQYLEFMVDAGLIVERIDNGKILYVATEKGVNTLAKFRELISEASI</sequence>
<dbReference type="GeneID" id="10394284"/>
<protein>
    <submittedName>
        <fullName evidence="2">Transcriptional regulator protein-like protein</fullName>
    </submittedName>
</protein>
<dbReference type="Proteomes" id="UP000008136">
    <property type="component" value="Chromosome"/>
</dbReference>
<dbReference type="EMBL" id="CP002588">
    <property type="protein sequence ID" value="AEA47175.1"/>
    <property type="molecule type" value="Genomic_DNA"/>
</dbReference>
<dbReference type="AlphaFoldDB" id="F2KMH8"/>
<evidence type="ECO:0000313" key="2">
    <source>
        <dbReference type="EMBL" id="AEA47175.1"/>
    </source>
</evidence>
<dbReference type="RefSeq" id="WP_013683839.1">
    <property type="nucleotide sequence ID" value="NC_015320.1"/>
</dbReference>
<dbReference type="KEGG" id="ave:Arcve_1167"/>
<dbReference type="InterPro" id="IPR036390">
    <property type="entry name" value="WH_DNA-bd_sf"/>
</dbReference>
<dbReference type="InterPro" id="IPR036388">
    <property type="entry name" value="WH-like_DNA-bd_sf"/>
</dbReference>
<dbReference type="HOGENOM" id="CLU_159725_3_1_2"/>
<dbReference type="InterPro" id="IPR038723">
    <property type="entry name" value="ArnR1-like_HTH"/>
</dbReference>